<feature type="compositionally biased region" description="Basic and acidic residues" evidence="1">
    <location>
        <begin position="7"/>
        <end position="22"/>
    </location>
</feature>
<evidence type="ECO:0000259" key="2">
    <source>
        <dbReference type="PROSITE" id="PS50020"/>
    </source>
</evidence>
<evidence type="ECO:0000256" key="1">
    <source>
        <dbReference type="SAM" id="MobiDB-lite"/>
    </source>
</evidence>
<comment type="caution">
    <text evidence="3">The sequence shown here is derived from an EMBL/GenBank/DDBJ whole genome shotgun (WGS) entry which is preliminary data.</text>
</comment>
<sequence length="284" mass="30556">MSFLKNFTKDLDRFGLGDKKQDQPPQNQQSSSGYGYHGGYGNDRPPSPAAQYHAAPPQPAYQPPSDKPPLPAGWRPLFDQENQRWYYLEEDSGRTQWEAPGYNAPSPPMGGFAPPVGPPPGHAHASYGPPDGPPPSYGQGQHGAPDGPPPGRFEADYGGHAPQEKQSGGKGGMLLGAAGGLAAGAAGGALLHRMNSDRHDQDENYASYGQQIPPSESYGHATATEEESGRHDENQESSSSSSSSSDDRGRRDERDESSSSSSDDDRREDRYDDDRYDSGSDDDY</sequence>
<feature type="region of interest" description="Disordered" evidence="1">
    <location>
        <begin position="192"/>
        <end position="284"/>
    </location>
</feature>
<feature type="compositionally biased region" description="Pro residues" evidence="1">
    <location>
        <begin position="56"/>
        <end position="71"/>
    </location>
</feature>
<dbReference type="STRING" id="268505.A0A2A9PPS1"/>
<reference evidence="3 4" key="1">
    <citation type="journal article" date="2015" name="BMC Genomics">
        <title>Gene expression during zombie ant biting behavior reflects the complexity underlying fungal parasitic behavioral manipulation.</title>
        <authorList>
            <person name="de Bekker C."/>
            <person name="Ohm R.A."/>
            <person name="Loreto R.G."/>
            <person name="Sebastian A."/>
            <person name="Albert I."/>
            <person name="Merrow M."/>
            <person name="Brachmann A."/>
            <person name="Hughes D.P."/>
        </authorList>
    </citation>
    <scope>NUCLEOTIDE SEQUENCE [LARGE SCALE GENOMIC DNA]</scope>
    <source>
        <strain evidence="3 4">SC16a</strain>
    </source>
</reference>
<dbReference type="EMBL" id="LAZP02000016">
    <property type="protein sequence ID" value="PFH62847.1"/>
    <property type="molecule type" value="Genomic_DNA"/>
</dbReference>
<dbReference type="PROSITE" id="PS50020">
    <property type="entry name" value="WW_DOMAIN_2"/>
    <property type="match status" value="1"/>
</dbReference>
<accession>A0A2A9PPS1</accession>
<dbReference type="Gene3D" id="2.20.70.10">
    <property type="match status" value="1"/>
</dbReference>
<evidence type="ECO:0000313" key="4">
    <source>
        <dbReference type="Proteomes" id="UP000037136"/>
    </source>
</evidence>
<proteinExistence type="predicted"/>
<dbReference type="OrthoDB" id="2444812at2759"/>
<evidence type="ECO:0000313" key="3">
    <source>
        <dbReference type="EMBL" id="PFH62847.1"/>
    </source>
</evidence>
<name>A0A2A9PPS1_OPHUN</name>
<organism evidence="3 4">
    <name type="scientific">Ophiocordyceps unilateralis</name>
    <name type="common">Zombie-ant fungus</name>
    <name type="synonym">Torrubia unilateralis</name>
    <dbReference type="NCBI Taxonomy" id="268505"/>
    <lineage>
        <taxon>Eukaryota</taxon>
        <taxon>Fungi</taxon>
        <taxon>Dikarya</taxon>
        <taxon>Ascomycota</taxon>
        <taxon>Pezizomycotina</taxon>
        <taxon>Sordariomycetes</taxon>
        <taxon>Hypocreomycetidae</taxon>
        <taxon>Hypocreales</taxon>
        <taxon>Ophiocordycipitaceae</taxon>
        <taxon>Ophiocordyceps</taxon>
    </lineage>
</organism>
<dbReference type="InterPro" id="IPR036020">
    <property type="entry name" value="WW_dom_sf"/>
</dbReference>
<reference evidence="3 4" key="2">
    <citation type="journal article" date="2017" name="Sci. Rep.">
        <title>Ant-infecting Ophiocordyceps genomes reveal a high diversity of potential behavioral manipulation genes and a possible major role for enterotoxins.</title>
        <authorList>
            <person name="de Bekker C."/>
            <person name="Ohm R.A."/>
            <person name="Evans H.C."/>
            <person name="Brachmann A."/>
            <person name="Hughes D.P."/>
        </authorList>
    </citation>
    <scope>NUCLEOTIDE SEQUENCE [LARGE SCALE GENOMIC DNA]</scope>
    <source>
        <strain evidence="3 4">SC16a</strain>
    </source>
</reference>
<feature type="compositionally biased region" description="Basic and acidic residues" evidence="1">
    <location>
        <begin position="245"/>
        <end position="278"/>
    </location>
</feature>
<feature type="domain" description="WW" evidence="2">
    <location>
        <begin position="68"/>
        <end position="102"/>
    </location>
</feature>
<dbReference type="InterPro" id="IPR001202">
    <property type="entry name" value="WW_dom"/>
</dbReference>
<keyword evidence="4" id="KW-1185">Reference proteome</keyword>
<dbReference type="SMART" id="SM00456">
    <property type="entry name" value="WW"/>
    <property type="match status" value="1"/>
</dbReference>
<dbReference type="Proteomes" id="UP000037136">
    <property type="component" value="Unassembled WGS sequence"/>
</dbReference>
<dbReference type="SUPFAM" id="SSF51045">
    <property type="entry name" value="WW domain"/>
    <property type="match status" value="1"/>
</dbReference>
<feature type="region of interest" description="Disordered" evidence="1">
    <location>
        <begin position="1"/>
        <end position="178"/>
    </location>
</feature>
<feature type="compositionally biased region" description="Low complexity" evidence="1">
    <location>
        <begin position="23"/>
        <end position="34"/>
    </location>
</feature>
<protein>
    <recommendedName>
        <fullName evidence="2">WW domain-containing protein</fullName>
    </recommendedName>
</protein>
<gene>
    <name evidence="3" type="ORF">XA68_11628</name>
</gene>
<dbReference type="Pfam" id="PF00397">
    <property type="entry name" value="WW"/>
    <property type="match status" value="1"/>
</dbReference>
<feature type="compositionally biased region" description="Gly residues" evidence="1">
    <location>
        <begin position="168"/>
        <end position="178"/>
    </location>
</feature>
<dbReference type="AlphaFoldDB" id="A0A2A9PPS1"/>